<dbReference type="InterPro" id="IPR035969">
    <property type="entry name" value="Rab-GAP_TBC_sf"/>
</dbReference>
<feature type="region of interest" description="Disordered" evidence="2">
    <location>
        <begin position="166"/>
        <end position="216"/>
    </location>
</feature>
<evidence type="ECO:0000259" key="4">
    <source>
        <dbReference type="PROSITE" id="PS51745"/>
    </source>
</evidence>
<dbReference type="Gene3D" id="1.10.472.80">
    <property type="entry name" value="Ypt/Rab-GAP domain of gyp1p, domain 3"/>
    <property type="match status" value="1"/>
</dbReference>
<keyword evidence="6" id="KW-1185">Reference proteome</keyword>
<dbReference type="OrthoDB" id="10264062at2759"/>
<dbReference type="GO" id="GO:0005776">
    <property type="term" value="C:autophagosome"/>
    <property type="evidence" value="ECO:0007669"/>
    <property type="project" value="TreeGrafter"/>
</dbReference>
<evidence type="ECO:0000313" key="6">
    <source>
        <dbReference type="Proteomes" id="UP000215902"/>
    </source>
</evidence>
<dbReference type="PROSITE" id="PS50086">
    <property type="entry name" value="TBC_RABGAP"/>
    <property type="match status" value="1"/>
</dbReference>
<name>A0A267DIQ6_9PLAT</name>
<gene>
    <name evidence="5" type="ORF">BOX15_Mlig000342g1</name>
</gene>
<evidence type="ECO:0008006" key="7">
    <source>
        <dbReference type="Google" id="ProtNLM"/>
    </source>
</evidence>
<dbReference type="STRING" id="282301.A0A267DIQ6"/>
<dbReference type="InterPro" id="IPR000195">
    <property type="entry name" value="Rab-GAP-TBC_dom"/>
</dbReference>
<dbReference type="PROSITE" id="PS51745">
    <property type="entry name" value="PB1"/>
    <property type="match status" value="1"/>
</dbReference>
<evidence type="ECO:0000256" key="2">
    <source>
        <dbReference type="SAM" id="MobiDB-lite"/>
    </source>
</evidence>
<reference evidence="5 6" key="1">
    <citation type="submission" date="2017-06" db="EMBL/GenBank/DDBJ databases">
        <title>A platform for efficient transgenesis in Macrostomum lignano, a flatworm model organism for stem cell research.</title>
        <authorList>
            <person name="Berezikov E."/>
        </authorList>
    </citation>
    <scope>NUCLEOTIDE SEQUENCE [LARGE SCALE GENOMIC DNA]</scope>
    <source>
        <strain evidence="5">DV1</strain>
        <tissue evidence="5">Whole organism</tissue>
    </source>
</reference>
<evidence type="ECO:0000259" key="3">
    <source>
        <dbReference type="PROSITE" id="PS50086"/>
    </source>
</evidence>
<dbReference type="Gene3D" id="1.10.8.270">
    <property type="entry name" value="putative rabgap domain of human tbc1 domain family member 14 like domains"/>
    <property type="match status" value="1"/>
</dbReference>
<sequence>MSLFDFQSREVVHVKVKLCSSTDDAVYKKFSIDPGITTFEVLQRLLARAFDIKCDFTISYLVTDDIGEKVYLSMLSDWDLDAAILSASDPILRLKITLRNFDNGLDSGVFTFHQSYNQSFEDGLNHEDESKMACMDKDWDIISRGELPLQSQAGLLALQRQQQKEQQQQQQQQNHQVALSNSSSVVANGNSSVSQQPPQQQSSSSGGSGPSQFFSQLGSHVGKSMITQMQKAVGGWKLLPELNLPSSSSSGPALPFARQDAMSAPPRPPVSDREFQSHLDSAGRVRDFWALKQAVFLGGLDPSLRKVAWRLLLPVFPKGSTGQERIAFMKRSAQRYFEMKRCWKETYAAGQMSQAHLALITAISKDVIRTDRDQSYYAYPSVNNPSQLTHLHLMSLLRNGYSGPHQSAAAKFNDHLDSGHPFYSGGNGNVATGGSMADAAESEYSPHILQLFDLLVTYAIYHPSVGYAQGMSDLASPLLVVQKDEAYAYICFCALMCRTKDNFRRESTAMLTKFQHLHDLIVHMDAELAAFLRCHGLADMFFTHRWLLLEMKREFQFDDTLRMLEVQWAGLPHLFTFPKSADGVPLQEDACIGVASPASASTSAAAAVSPPSPKDTPYLRLQSMLRQSREEASAAASSGASATAAVVLKDGVVELPPPEVLGCGNPFLLFMCASMLQEHRDRVMRSCHDMCEIVMHFNRLIRSHNLGAILNRARQMYTEYMEAQDDKFSLALTSGAQLAGSSN</sequence>
<feature type="domain" description="PB1" evidence="4">
    <location>
        <begin position="11"/>
        <end position="99"/>
    </location>
</feature>
<dbReference type="PANTHER" id="PTHR22957">
    <property type="entry name" value="TBC1 DOMAIN FAMILY MEMBER GTPASE-ACTIVATING PROTEIN"/>
    <property type="match status" value="1"/>
</dbReference>
<dbReference type="Proteomes" id="UP000215902">
    <property type="component" value="Unassembled WGS sequence"/>
</dbReference>
<dbReference type="SMART" id="SM00164">
    <property type="entry name" value="TBC"/>
    <property type="match status" value="1"/>
</dbReference>
<dbReference type="InterPro" id="IPR053793">
    <property type="entry name" value="PB1-like"/>
</dbReference>
<protein>
    <recommendedName>
        <fullName evidence="7">Rab-GAP TBC domain-containing protein</fullName>
    </recommendedName>
</protein>
<comment type="caution">
    <text evidence="5">The sequence shown here is derived from an EMBL/GenBank/DDBJ whole genome shotgun (WGS) entry which is preliminary data.</text>
</comment>
<evidence type="ECO:0000256" key="1">
    <source>
        <dbReference type="ARBA" id="ARBA00022468"/>
    </source>
</evidence>
<accession>A0A267DIQ6</accession>
<dbReference type="AlphaFoldDB" id="A0A267DIQ6"/>
<dbReference type="Pfam" id="PF00566">
    <property type="entry name" value="RabGAP-TBC"/>
    <property type="match status" value="1"/>
</dbReference>
<dbReference type="GO" id="GO:0005096">
    <property type="term" value="F:GTPase activator activity"/>
    <property type="evidence" value="ECO:0007669"/>
    <property type="project" value="UniProtKB-KW"/>
</dbReference>
<evidence type="ECO:0000313" key="5">
    <source>
        <dbReference type="EMBL" id="PAA49151.1"/>
    </source>
</evidence>
<dbReference type="GO" id="GO:1901096">
    <property type="term" value="P:regulation of autophagosome maturation"/>
    <property type="evidence" value="ECO:0007669"/>
    <property type="project" value="TreeGrafter"/>
</dbReference>
<dbReference type="PANTHER" id="PTHR22957:SF333">
    <property type="entry name" value="TBC1 DOMAIN FAMILY MEMBER 25"/>
    <property type="match status" value="1"/>
</dbReference>
<feature type="region of interest" description="Disordered" evidence="2">
    <location>
        <begin position="249"/>
        <end position="274"/>
    </location>
</feature>
<organism evidence="5 6">
    <name type="scientific">Macrostomum lignano</name>
    <dbReference type="NCBI Taxonomy" id="282301"/>
    <lineage>
        <taxon>Eukaryota</taxon>
        <taxon>Metazoa</taxon>
        <taxon>Spiralia</taxon>
        <taxon>Lophotrochozoa</taxon>
        <taxon>Platyhelminthes</taxon>
        <taxon>Rhabditophora</taxon>
        <taxon>Macrostomorpha</taxon>
        <taxon>Macrostomida</taxon>
        <taxon>Macrostomidae</taxon>
        <taxon>Macrostomum</taxon>
    </lineage>
</organism>
<dbReference type="EMBL" id="NIVC01003962">
    <property type="protein sequence ID" value="PAA49151.1"/>
    <property type="molecule type" value="Genomic_DNA"/>
</dbReference>
<keyword evidence="1" id="KW-0343">GTPase activation</keyword>
<feature type="domain" description="Rab-GAP TBC" evidence="3">
    <location>
        <begin position="299"/>
        <end position="571"/>
    </location>
</feature>
<dbReference type="SUPFAM" id="SSF47923">
    <property type="entry name" value="Ypt/Rab-GAP domain of gyp1p"/>
    <property type="match status" value="2"/>
</dbReference>
<proteinExistence type="predicted"/>